<keyword evidence="3" id="KW-0949">S-adenosyl-L-methionine</keyword>
<feature type="domain" description="O-methyltransferase dimerisation" evidence="5">
    <location>
        <begin position="48"/>
        <end position="121"/>
    </location>
</feature>
<name>A0ABR1H653_9HYPO</name>
<dbReference type="Pfam" id="PF08100">
    <property type="entry name" value="Dimerisation"/>
    <property type="match status" value="1"/>
</dbReference>
<protein>
    <recommendedName>
        <fullName evidence="8">O-methyltransferase domain-containing protein</fullName>
    </recommendedName>
</protein>
<evidence type="ECO:0000313" key="7">
    <source>
        <dbReference type="Proteomes" id="UP001498476"/>
    </source>
</evidence>
<dbReference type="InterPro" id="IPR036388">
    <property type="entry name" value="WH-like_DNA-bd_sf"/>
</dbReference>
<evidence type="ECO:0008006" key="8">
    <source>
        <dbReference type="Google" id="ProtNLM"/>
    </source>
</evidence>
<dbReference type="Pfam" id="PF00891">
    <property type="entry name" value="Methyltransf_2"/>
    <property type="match status" value="1"/>
</dbReference>
<evidence type="ECO:0000256" key="1">
    <source>
        <dbReference type="ARBA" id="ARBA00022603"/>
    </source>
</evidence>
<dbReference type="InterPro" id="IPR016461">
    <property type="entry name" value="COMT-like"/>
</dbReference>
<keyword evidence="1" id="KW-0489">Methyltransferase</keyword>
<evidence type="ECO:0000256" key="2">
    <source>
        <dbReference type="ARBA" id="ARBA00022679"/>
    </source>
</evidence>
<evidence type="ECO:0000259" key="5">
    <source>
        <dbReference type="Pfam" id="PF08100"/>
    </source>
</evidence>
<keyword evidence="7" id="KW-1185">Reference proteome</keyword>
<dbReference type="SUPFAM" id="SSF53335">
    <property type="entry name" value="S-adenosyl-L-methionine-dependent methyltransferases"/>
    <property type="match status" value="1"/>
</dbReference>
<evidence type="ECO:0000259" key="4">
    <source>
        <dbReference type="Pfam" id="PF00891"/>
    </source>
</evidence>
<dbReference type="PROSITE" id="PS51683">
    <property type="entry name" value="SAM_OMT_II"/>
    <property type="match status" value="1"/>
</dbReference>
<dbReference type="InterPro" id="IPR012967">
    <property type="entry name" value="COMT_dimerisation"/>
</dbReference>
<dbReference type="Proteomes" id="UP001498476">
    <property type="component" value="Unassembled WGS sequence"/>
</dbReference>
<accession>A0ABR1H653</accession>
<organism evidence="6 7">
    <name type="scientific">Neonectria punicea</name>
    <dbReference type="NCBI Taxonomy" id="979145"/>
    <lineage>
        <taxon>Eukaryota</taxon>
        <taxon>Fungi</taxon>
        <taxon>Dikarya</taxon>
        <taxon>Ascomycota</taxon>
        <taxon>Pezizomycotina</taxon>
        <taxon>Sordariomycetes</taxon>
        <taxon>Hypocreomycetidae</taxon>
        <taxon>Hypocreales</taxon>
        <taxon>Nectriaceae</taxon>
        <taxon>Neonectria</taxon>
    </lineage>
</organism>
<comment type="caution">
    <text evidence="6">The sequence shown here is derived from an EMBL/GenBank/DDBJ whole genome shotgun (WGS) entry which is preliminary data.</text>
</comment>
<dbReference type="Gene3D" id="1.10.10.10">
    <property type="entry name" value="Winged helix-like DNA-binding domain superfamily/Winged helix DNA-binding domain"/>
    <property type="match status" value="1"/>
</dbReference>
<dbReference type="InterPro" id="IPR036390">
    <property type="entry name" value="WH_DNA-bd_sf"/>
</dbReference>
<dbReference type="InterPro" id="IPR029063">
    <property type="entry name" value="SAM-dependent_MTases_sf"/>
</dbReference>
<reference evidence="6 7" key="1">
    <citation type="journal article" date="2025" name="Microbiol. Resour. Announc.">
        <title>Draft genome sequences for Neonectria magnoliae and Neonectria punicea, canker pathogens of Liriodendron tulipifera and Acer saccharum in West Virginia.</title>
        <authorList>
            <person name="Petronek H.M."/>
            <person name="Kasson M.T."/>
            <person name="Metheny A.M."/>
            <person name="Stauder C.M."/>
            <person name="Lovett B."/>
            <person name="Lynch S.C."/>
            <person name="Garnas J.R."/>
            <person name="Kasson L.R."/>
            <person name="Stajich J.E."/>
        </authorList>
    </citation>
    <scope>NUCLEOTIDE SEQUENCE [LARGE SCALE GENOMIC DNA]</scope>
    <source>
        <strain evidence="6 7">NRRL 64653</strain>
    </source>
</reference>
<evidence type="ECO:0000313" key="6">
    <source>
        <dbReference type="EMBL" id="KAK7416603.1"/>
    </source>
</evidence>
<dbReference type="Gene3D" id="3.40.50.150">
    <property type="entry name" value="Vaccinia Virus protein VP39"/>
    <property type="match status" value="1"/>
</dbReference>
<dbReference type="EMBL" id="JAZAVJ010000066">
    <property type="protein sequence ID" value="KAK7416603.1"/>
    <property type="molecule type" value="Genomic_DNA"/>
</dbReference>
<dbReference type="PIRSF" id="PIRSF005739">
    <property type="entry name" value="O-mtase"/>
    <property type="match status" value="1"/>
</dbReference>
<dbReference type="SUPFAM" id="SSF46785">
    <property type="entry name" value="Winged helix' DNA-binding domain"/>
    <property type="match status" value="1"/>
</dbReference>
<feature type="domain" description="O-methyltransferase C-terminal" evidence="4">
    <location>
        <begin position="222"/>
        <end position="353"/>
    </location>
</feature>
<dbReference type="InterPro" id="IPR001077">
    <property type="entry name" value="COMT_C"/>
</dbReference>
<dbReference type="PANTHER" id="PTHR43712">
    <property type="entry name" value="PUTATIVE (AFU_ORTHOLOGUE AFUA_4G14580)-RELATED"/>
    <property type="match status" value="1"/>
</dbReference>
<evidence type="ECO:0000256" key="3">
    <source>
        <dbReference type="ARBA" id="ARBA00022691"/>
    </source>
</evidence>
<sequence>MTSSAIIERMKAASAAFEKNEIGARETLLDLNRELLAELETLRSFCSASLSGILEIAAQKKIFQLLEKSEHGLSTEALAEKTGIEVPLLGRFMRHFAAHRVDRYSKQAGWQATDLSKVLATDRYQQSILFCHGAASKSFRNFPEHFEKAGYKAPGLTDGPYQSCFNSSLPFFDWLAANPPFVDWFASFMSVYRAGNLDWWAFYPVTERLAEGFDKDTSDVFVVDVGGGRGHDLGTFAGAYPTPPGRLILQDQPEVIATVQDNPPFEPQSHNFYTPQPIHHARAYLLHSILHDWSDDNGVKILQNLKPALKHGYSRVLLNEIVLSEEQPSVPATAMDMMMLAHLGASRERTEQE</sequence>
<proteinExistence type="predicted"/>
<dbReference type="PANTHER" id="PTHR43712:SF1">
    <property type="entry name" value="HYPOTHETICAL O-METHYLTRANSFERASE (EUROFUNG)-RELATED"/>
    <property type="match status" value="1"/>
</dbReference>
<gene>
    <name evidence="6" type="ORF">QQX98_005074</name>
</gene>
<keyword evidence="2" id="KW-0808">Transferase</keyword>